<dbReference type="RefSeq" id="WP_164682636.1">
    <property type="nucleotide sequence ID" value="NZ_CP027806.1"/>
</dbReference>
<dbReference type="InterPro" id="IPR008971">
    <property type="entry name" value="HSP40/DnaJ_pept-bd"/>
</dbReference>
<dbReference type="Gene3D" id="1.10.287.110">
    <property type="entry name" value="DnaJ domain"/>
    <property type="match status" value="1"/>
</dbReference>
<dbReference type="SMART" id="SM00271">
    <property type="entry name" value="DnaJ"/>
    <property type="match status" value="1"/>
</dbReference>
<dbReference type="SUPFAM" id="SSF46565">
    <property type="entry name" value="Chaperone J-domain"/>
    <property type="match status" value="1"/>
</dbReference>
<sequence length="318" mass="34609">MSHKDFYKTLGVSKTAGADELKKAYRKLAALHHPDKHGGTEEATRKFAEISEAYEVLKDPEKRKYYDKFGEQWKQYQQADVDPDNPFAGAGAGAGGFGANGFRQQGGNPFGQSGGADFGDFFESIFGGGGSPFGAGGPHSQSRQRQRSRPAKGADIQAEVKITIEEAISGTSRDLRIGTEKVTVKIPAGTKAGTKLKLKGKGQPGPDGFTRGDLILKVAHHPHPTLSLEGDKLYLNQPVSVAQMLLGGSITVQTPEKQLRLNLTESTPNGKVFRIPNMGFPEFRKPENKGPLYVRMQAEIPQYLTPEQKELIRQAFPS</sequence>
<dbReference type="GO" id="GO:0003677">
    <property type="term" value="F:DNA binding"/>
    <property type="evidence" value="ECO:0007669"/>
    <property type="project" value="UniProtKB-KW"/>
</dbReference>
<dbReference type="Gene3D" id="2.60.260.20">
    <property type="entry name" value="Urease metallochaperone UreE, N-terminal domain"/>
    <property type="match status" value="2"/>
</dbReference>
<dbReference type="Pfam" id="PF01556">
    <property type="entry name" value="DnaJ_C"/>
    <property type="match status" value="1"/>
</dbReference>
<reference evidence="4 5" key="1">
    <citation type="submission" date="2018-03" db="EMBL/GenBank/DDBJ databases">
        <title>Phenotypic and genomic properties of Cyclonatronum proteinivorum gen. nov., sp. nov., a haloalkaliphilic bacteroidete from soda lakes possessing Na+-translocating rhodopsin.</title>
        <authorList>
            <person name="Toshchakov S.V."/>
            <person name="Korzhenkov A."/>
            <person name="Samarov N.I."/>
            <person name="Kublanov I.V."/>
            <person name="Muntyan M.S."/>
            <person name="Sorokin D.Y."/>
        </authorList>
    </citation>
    <scope>NUCLEOTIDE SEQUENCE [LARGE SCALE GENOMIC DNA]</scope>
    <source>
        <strain evidence="4 5">Omega</strain>
    </source>
</reference>
<dbReference type="InterPro" id="IPR002939">
    <property type="entry name" value="DnaJ_C"/>
</dbReference>
<gene>
    <name evidence="4" type="ORF">CYPRO_1549</name>
</gene>
<dbReference type="PRINTS" id="PR00625">
    <property type="entry name" value="JDOMAIN"/>
</dbReference>
<keyword evidence="4" id="KW-0238">DNA-binding</keyword>
<feature type="region of interest" description="Disordered" evidence="2">
    <location>
        <begin position="84"/>
        <end position="114"/>
    </location>
</feature>
<dbReference type="AlphaFoldDB" id="A0A345UJZ8"/>
<dbReference type="GO" id="GO:0051082">
    <property type="term" value="F:unfolded protein binding"/>
    <property type="evidence" value="ECO:0007669"/>
    <property type="project" value="InterPro"/>
</dbReference>
<dbReference type="Pfam" id="PF00226">
    <property type="entry name" value="DnaJ"/>
    <property type="match status" value="1"/>
</dbReference>
<evidence type="ECO:0000259" key="3">
    <source>
        <dbReference type="PROSITE" id="PS50076"/>
    </source>
</evidence>
<dbReference type="Proteomes" id="UP000254808">
    <property type="component" value="Chromosome"/>
</dbReference>
<dbReference type="PANTHER" id="PTHR43096">
    <property type="entry name" value="DNAJ HOMOLOG 1, MITOCHONDRIAL-RELATED"/>
    <property type="match status" value="1"/>
</dbReference>
<dbReference type="PROSITE" id="PS00636">
    <property type="entry name" value="DNAJ_1"/>
    <property type="match status" value="1"/>
</dbReference>
<evidence type="ECO:0000256" key="1">
    <source>
        <dbReference type="ARBA" id="ARBA00023186"/>
    </source>
</evidence>
<dbReference type="KEGG" id="cprv:CYPRO_1549"/>
<feature type="compositionally biased region" description="Gly residues" evidence="2">
    <location>
        <begin position="90"/>
        <end position="99"/>
    </location>
</feature>
<dbReference type="GO" id="GO:0042026">
    <property type="term" value="P:protein refolding"/>
    <property type="evidence" value="ECO:0007669"/>
    <property type="project" value="TreeGrafter"/>
</dbReference>
<accession>A0A345UJZ8</accession>
<feature type="region of interest" description="Disordered" evidence="2">
    <location>
        <begin position="129"/>
        <end position="155"/>
    </location>
</feature>
<organism evidence="4 5">
    <name type="scientific">Cyclonatronum proteinivorum</name>
    <dbReference type="NCBI Taxonomy" id="1457365"/>
    <lineage>
        <taxon>Bacteria</taxon>
        <taxon>Pseudomonadati</taxon>
        <taxon>Balneolota</taxon>
        <taxon>Balneolia</taxon>
        <taxon>Balneolales</taxon>
        <taxon>Cyclonatronaceae</taxon>
        <taxon>Cyclonatronum</taxon>
    </lineage>
</organism>
<proteinExistence type="predicted"/>
<dbReference type="InterPro" id="IPR036869">
    <property type="entry name" value="J_dom_sf"/>
</dbReference>
<evidence type="ECO:0000256" key="2">
    <source>
        <dbReference type="SAM" id="MobiDB-lite"/>
    </source>
</evidence>
<evidence type="ECO:0000313" key="5">
    <source>
        <dbReference type="Proteomes" id="UP000254808"/>
    </source>
</evidence>
<dbReference type="CDD" id="cd10747">
    <property type="entry name" value="DnaJ_C"/>
    <property type="match status" value="1"/>
</dbReference>
<keyword evidence="5" id="KW-1185">Reference proteome</keyword>
<dbReference type="InterPro" id="IPR001623">
    <property type="entry name" value="DnaJ_domain"/>
</dbReference>
<dbReference type="CDD" id="cd06257">
    <property type="entry name" value="DnaJ"/>
    <property type="match status" value="1"/>
</dbReference>
<protein>
    <submittedName>
        <fullName evidence="4">Curved DNA-binding protein</fullName>
    </submittedName>
</protein>
<evidence type="ECO:0000313" key="4">
    <source>
        <dbReference type="EMBL" id="AXJ00800.1"/>
    </source>
</evidence>
<dbReference type="SUPFAM" id="SSF49493">
    <property type="entry name" value="HSP40/DnaJ peptide-binding domain"/>
    <property type="match status" value="2"/>
</dbReference>
<dbReference type="EMBL" id="CP027806">
    <property type="protein sequence ID" value="AXJ00800.1"/>
    <property type="molecule type" value="Genomic_DNA"/>
</dbReference>
<feature type="domain" description="J" evidence="3">
    <location>
        <begin position="5"/>
        <end position="70"/>
    </location>
</feature>
<dbReference type="GO" id="GO:0005737">
    <property type="term" value="C:cytoplasm"/>
    <property type="evidence" value="ECO:0007669"/>
    <property type="project" value="TreeGrafter"/>
</dbReference>
<keyword evidence="1" id="KW-0143">Chaperone</keyword>
<dbReference type="PROSITE" id="PS50076">
    <property type="entry name" value="DNAJ_2"/>
    <property type="match status" value="1"/>
</dbReference>
<name>A0A345UJZ8_9BACT</name>
<dbReference type="PANTHER" id="PTHR43096:SF52">
    <property type="entry name" value="DNAJ HOMOLOG 1, MITOCHONDRIAL-RELATED"/>
    <property type="match status" value="1"/>
</dbReference>
<dbReference type="InterPro" id="IPR018253">
    <property type="entry name" value="DnaJ_domain_CS"/>
</dbReference>